<keyword evidence="1" id="KW-1133">Transmembrane helix</keyword>
<comment type="caution">
    <text evidence="2">The sequence shown here is derived from an EMBL/GenBank/DDBJ whole genome shotgun (WGS) entry which is preliminary data.</text>
</comment>
<evidence type="ECO:0000256" key="1">
    <source>
        <dbReference type="SAM" id="Phobius"/>
    </source>
</evidence>
<dbReference type="AlphaFoldDB" id="A0A150LKI2"/>
<dbReference type="EMBL" id="LQYT01000090">
    <property type="protein sequence ID" value="KYD12765.1"/>
    <property type="molecule type" value="Genomic_DNA"/>
</dbReference>
<reference evidence="2 3" key="1">
    <citation type="submission" date="2016-01" db="EMBL/GenBank/DDBJ databases">
        <title>Draft Genome Sequences of Seven Thermophilic Sporeformers Isolated from Foods.</title>
        <authorList>
            <person name="Berendsen E.M."/>
            <person name="Wells-Bennik M.H."/>
            <person name="Krawcyk A.O."/>
            <person name="De Jong A."/>
            <person name="Holsappel S."/>
            <person name="Eijlander R.T."/>
            <person name="Kuipers O.P."/>
        </authorList>
    </citation>
    <scope>NUCLEOTIDE SEQUENCE [LARGE SCALE GENOMIC DNA]</scope>
    <source>
        <strain evidence="2 3">B4135</strain>
    </source>
</reference>
<evidence type="ECO:0000313" key="2">
    <source>
        <dbReference type="EMBL" id="KYD12765.1"/>
    </source>
</evidence>
<organism evidence="2 3">
    <name type="scientific">Caldibacillus debilis</name>
    <dbReference type="NCBI Taxonomy" id="301148"/>
    <lineage>
        <taxon>Bacteria</taxon>
        <taxon>Bacillati</taxon>
        <taxon>Bacillota</taxon>
        <taxon>Bacilli</taxon>
        <taxon>Bacillales</taxon>
        <taxon>Bacillaceae</taxon>
        <taxon>Caldibacillus</taxon>
    </lineage>
</organism>
<evidence type="ECO:0000313" key="3">
    <source>
        <dbReference type="Proteomes" id="UP000075683"/>
    </source>
</evidence>
<dbReference type="Proteomes" id="UP000075683">
    <property type="component" value="Unassembled WGS sequence"/>
</dbReference>
<gene>
    <name evidence="2" type="ORF">B4135_0364</name>
</gene>
<keyword evidence="1" id="KW-0472">Membrane</keyword>
<sequence length="54" mass="6275">MVTNANEWSFIISVFVFTFLLMLGVLLFGLNKGLEKKVKIPYKYMLVFLVLVFV</sequence>
<keyword evidence="1" id="KW-0812">Transmembrane</keyword>
<proteinExistence type="predicted"/>
<name>A0A150LKI2_9BACI</name>
<accession>A0A150LKI2</accession>
<protein>
    <submittedName>
        <fullName evidence="2">Uncharacterized protein</fullName>
    </submittedName>
</protein>
<feature type="transmembrane region" description="Helical" evidence="1">
    <location>
        <begin position="12"/>
        <end position="30"/>
    </location>
</feature>